<dbReference type="EMBL" id="JAAQPF010000372">
    <property type="protein sequence ID" value="KAF5704303.1"/>
    <property type="molecule type" value="Genomic_DNA"/>
</dbReference>
<sequence>MNPPRIPPVNVGIDERNWIDIHRKITIIKNQVNFLRRMLLNRQETMRRCNPENTQRVMQAFADSRRPGDVVLQAQKTISSLMTAMTEREADARPRMYQLLNMAQQYRDRLQEEEQSCNELMNRFLNQMEQDQTFYDAAKREADTLRGHVDDLEGELQRLERIRQAFAA</sequence>
<protein>
    <submittedName>
        <fullName evidence="2">Uncharacterized protein</fullName>
    </submittedName>
</protein>
<comment type="caution">
    <text evidence="2">The sequence shown here is derived from an EMBL/GenBank/DDBJ whole genome shotgun (WGS) entry which is preliminary data.</text>
</comment>
<organism evidence="2 3">
    <name type="scientific">Fusarium globosum</name>
    <dbReference type="NCBI Taxonomy" id="78864"/>
    <lineage>
        <taxon>Eukaryota</taxon>
        <taxon>Fungi</taxon>
        <taxon>Dikarya</taxon>
        <taxon>Ascomycota</taxon>
        <taxon>Pezizomycotina</taxon>
        <taxon>Sordariomycetes</taxon>
        <taxon>Hypocreomycetidae</taxon>
        <taxon>Hypocreales</taxon>
        <taxon>Nectriaceae</taxon>
        <taxon>Fusarium</taxon>
        <taxon>Fusarium fujikuroi species complex</taxon>
    </lineage>
</organism>
<keyword evidence="1" id="KW-0175">Coiled coil</keyword>
<reference evidence="2 3" key="1">
    <citation type="submission" date="2020-05" db="EMBL/GenBank/DDBJ databases">
        <title>Identification and distribution of gene clusters putatively required for synthesis of sphingolipid metabolism inhibitors in phylogenetically diverse species of the filamentous fungus Fusarium.</title>
        <authorList>
            <person name="Kim H.-S."/>
            <person name="Busman M."/>
            <person name="Brown D.W."/>
            <person name="Divon H."/>
            <person name="Uhlig S."/>
            <person name="Proctor R.H."/>
        </authorList>
    </citation>
    <scope>NUCLEOTIDE SEQUENCE [LARGE SCALE GENOMIC DNA]</scope>
    <source>
        <strain evidence="2 3">NRRL 26131</strain>
    </source>
</reference>
<dbReference type="Proteomes" id="UP000532311">
    <property type="component" value="Unassembled WGS sequence"/>
</dbReference>
<name>A0A8H5Y1X8_9HYPO</name>
<feature type="coiled-coil region" evidence="1">
    <location>
        <begin position="96"/>
        <end position="162"/>
    </location>
</feature>
<evidence type="ECO:0000256" key="1">
    <source>
        <dbReference type="SAM" id="Coils"/>
    </source>
</evidence>
<gene>
    <name evidence="2" type="ORF">FGLOB1_8623</name>
</gene>
<evidence type="ECO:0000313" key="3">
    <source>
        <dbReference type="Proteomes" id="UP000532311"/>
    </source>
</evidence>
<accession>A0A8H5Y1X8</accession>
<proteinExistence type="predicted"/>
<keyword evidence="3" id="KW-1185">Reference proteome</keyword>
<dbReference type="AlphaFoldDB" id="A0A8H5Y1X8"/>
<evidence type="ECO:0000313" key="2">
    <source>
        <dbReference type="EMBL" id="KAF5704303.1"/>
    </source>
</evidence>